<evidence type="ECO:0000313" key="3">
    <source>
        <dbReference type="Proteomes" id="UP000031668"/>
    </source>
</evidence>
<name>A0A0C2IFX0_THEKT</name>
<dbReference type="Proteomes" id="UP000031668">
    <property type="component" value="Unassembled WGS sequence"/>
</dbReference>
<accession>A0A0C2IFX0</accession>
<gene>
    <name evidence="2" type="ORF">RF11_01936</name>
</gene>
<dbReference type="EMBL" id="JWZT01004402">
    <property type="protein sequence ID" value="KII64199.1"/>
    <property type="molecule type" value="Genomic_DNA"/>
</dbReference>
<comment type="caution">
    <text evidence="2">The sequence shown here is derived from an EMBL/GenBank/DDBJ whole genome shotgun (WGS) entry which is preliminary data.</text>
</comment>
<organism evidence="2 3">
    <name type="scientific">Thelohanellus kitauei</name>
    <name type="common">Myxosporean</name>
    <dbReference type="NCBI Taxonomy" id="669202"/>
    <lineage>
        <taxon>Eukaryota</taxon>
        <taxon>Metazoa</taxon>
        <taxon>Cnidaria</taxon>
        <taxon>Myxozoa</taxon>
        <taxon>Myxosporea</taxon>
        <taxon>Bivalvulida</taxon>
        <taxon>Platysporina</taxon>
        <taxon>Myxobolidae</taxon>
        <taxon>Thelohanellus</taxon>
    </lineage>
</organism>
<proteinExistence type="predicted"/>
<protein>
    <submittedName>
        <fullName evidence="2">Uncharacterized protein</fullName>
    </submittedName>
</protein>
<keyword evidence="3" id="KW-1185">Reference proteome</keyword>
<feature type="signal peptide" evidence="1">
    <location>
        <begin position="1"/>
        <end position="20"/>
    </location>
</feature>
<evidence type="ECO:0000313" key="2">
    <source>
        <dbReference type="EMBL" id="KII64199.1"/>
    </source>
</evidence>
<evidence type="ECO:0000256" key="1">
    <source>
        <dbReference type="SAM" id="SignalP"/>
    </source>
</evidence>
<feature type="chain" id="PRO_5002150459" evidence="1">
    <location>
        <begin position="21"/>
        <end position="276"/>
    </location>
</feature>
<dbReference type="AlphaFoldDB" id="A0A0C2IFX0"/>
<reference evidence="2 3" key="1">
    <citation type="journal article" date="2014" name="Genome Biol. Evol.">
        <title>The genome of the myxosporean Thelohanellus kitauei shows adaptations to nutrient acquisition within its fish host.</title>
        <authorList>
            <person name="Yang Y."/>
            <person name="Xiong J."/>
            <person name="Zhou Z."/>
            <person name="Huo F."/>
            <person name="Miao W."/>
            <person name="Ran C."/>
            <person name="Liu Y."/>
            <person name="Zhang J."/>
            <person name="Feng J."/>
            <person name="Wang M."/>
            <person name="Wang M."/>
            <person name="Wang L."/>
            <person name="Yao B."/>
        </authorList>
    </citation>
    <scope>NUCLEOTIDE SEQUENCE [LARGE SCALE GENOMIC DNA]</scope>
    <source>
        <strain evidence="2">Wuqing</strain>
    </source>
</reference>
<sequence length="276" mass="32235">MLVMIIRVICFLLLLQWSVSEPTLTQPNACYKVIQDEMNVHKTEPVYVSLQYVKFPSFYSPYLLMNVSMDFTDRTDTSHQWKEQNNYQLLYTGKSCNRPFQVFKITLSVGQTSGYLAKYRFVSHGYQDDKLEMITDENNFLFIFVYFSAEPKENHKKVILLSYFQLIEEWQTFSLMVEAEISVFKTYSDFKTKTHSFRGIFTGWRVNCDREDIPYSLLTANFIYPNDHEKGASLRMSLPYVDTVAFAVDVKSVRNIPVQVCTPLAESKKKCSEITT</sequence>
<keyword evidence="1" id="KW-0732">Signal</keyword>